<comment type="caution">
    <text evidence="2">The sequence shown here is derived from an EMBL/GenBank/DDBJ whole genome shotgun (WGS) entry which is preliminary data.</text>
</comment>
<organism evidence="2 3">
    <name type="scientific">Halorientalis brevis</name>
    <dbReference type="NCBI Taxonomy" id="1126241"/>
    <lineage>
        <taxon>Archaea</taxon>
        <taxon>Methanobacteriati</taxon>
        <taxon>Methanobacteriota</taxon>
        <taxon>Stenosarchaea group</taxon>
        <taxon>Halobacteria</taxon>
        <taxon>Halobacteriales</taxon>
        <taxon>Haloarculaceae</taxon>
        <taxon>Halorientalis</taxon>
    </lineage>
</organism>
<name>A0ABD6C6L4_9EURY</name>
<evidence type="ECO:0000256" key="1">
    <source>
        <dbReference type="SAM" id="MobiDB-lite"/>
    </source>
</evidence>
<feature type="region of interest" description="Disordered" evidence="1">
    <location>
        <begin position="1"/>
        <end position="51"/>
    </location>
</feature>
<dbReference type="Proteomes" id="UP001597119">
    <property type="component" value="Unassembled WGS sequence"/>
</dbReference>
<dbReference type="RefSeq" id="WP_247377864.1">
    <property type="nucleotide sequence ID" value="NZ_JALLGV010000004.1"/>
</dbReference>
<gene>
    <name evidence="2" type="ORF">ACFR9U_00710</name>
</gene>
<evidence type="ECO:0000313" key="2">
    <source>
        <dbReference type="EMBL" id="MFD1585487.1"/>
    </source>
</evidence>
<reference evidence="2 3" key="1">
    <citation type="journal article" date="2019" name="Int. J. Syst. Evol. Microbiol.">
        <title>The Global Catalogue of Microorganisms (GCM) 10K type strain sequencing project: providing services to taxonomists for standard genome sequencing and annotation.</title>
        <authorList>
            <consortium name="The Broad Institute Genomics Platform"/>
            <consortium name="The Broad Institute Genome Sequencing Center for Infectious Disease"/>
            <person name="Wu L."/>
            <person name="Ma J."/>
        </authorList>
    </citation>
    <scope>NUCLEOTIDE SEQUENCE [LARGE SCALE GENOMIC DNA]</scope>
    <source>
        <strain evidence="2 3">CGMCC 1.12125</strain>
    </source>
</reference>
<feature type="compositionally biased region" description="Basic and acidic residues" evidence="1">
    <location>
        <begin position="7"/>
        <end position="16"/>
    </location>
</feature>
<dbReference type="EMBL" id="JBHUDJ010000001">
    <property type="protein sequence ID" value="MFD1585487.1"/>
    <property type="molecule type" value="Genomic_DNA"/>
</dbReference>
<evidence type="ECO:0000313" key="3">
    <source>
        <dbReference type="Proteomes" id="UP001597119"/>
    </source>
</evidence>
<feature type="compositionally biased region" description="Basic and acidic residues" evidence="1">
    <location>
        <begin position="23"/>
        <end position="37"/>
    </location>
</feature>
<protein>
    <submittedName>
        <fullName evidence="2">Uncharacterized protein</fullName>
    </submittedName>
</protein>
<proteinExistence type="predicted"/>
<accession>A0ABD6C6L4</accession>
<sequence>MSGLKIDMPDELRRTATEAGEATTERGREAAARHEGAVAHPAGRKSETSTPRVVRWHRAWAGESSV</sequence>
<keyword evidence="3" id="KW-1185">Reference proteome</keyword>
<dbReference type="AlphaFoldDB" id="A0ABD6C6L4"/>